<feature type="chain" id="PRO_5022939655" evidence="1">
    <location>
        <begin position="34"/>
        <end position="130"/>
    </location>
</feature>
<evidence type="ECO:0000313" key="2">
    <source>
        <dbReference type="EMBL" id="TWT95241.1"/>
    </source>
</evidence>
<reference evidence="2 3" key="1">
    <citation type="submission" date="2019-02" db="EMBL/GenBank/DDBJ databases">
        <title>Deep-cultivation of Planctomycetes and their phenomic and genomic characterization uncovers novel biology.</title>
        <authorList>
            <person name="Wiegand S."/>
            <person name="Jogler M."/>
            <person name="Boedeker C."/>
            <person name="Pinto D."/>
            <person name="Vollmers J."/>
            <person name="Rivas-Marin E."/>
            <person name="Kohn T."/>
            <person name="Peeters S.H."/>
            <person name="Heuer A."/>
            <person name="Rast P."/>
            <person name="Oberbeckmann S."/>
            <person name="Bunk B."/>
            <person name="Jeske O."/>
            <person name="Meyerdierks A."/>
            <person name="Storesund J.E."/>
            <person name="Kallscheuer N."/>
            <person name="Luecker S."/>
            <person name="Lage O.M."/>
            <person name="Pohl T."/>
            <person name="Merkel B.J."/>
            <person name="Hornburger P."/>
            <person name="Mueller R.-W."/>
            <person name="Bruemmer F."/>
            <person name="Labrenz M."/>
            <person name="Spormann A.M."/>
            <person name="Op Den Camp H."/>
            <person name="Overmann J."/>
            <person name="Amann R."/>
            <person name="Jetten M.S.M."/>
            <person name="Mascher T."/>
            <person name="Medema M.H."/>
            <person name="Devos D.P."/>
            <person name="Kaster A.-K."/>
            <person name="Ovreas L."/>
            <person name="Rohde M."/>
            <person name="Galperin M.Y."/>
            <person name="Jogler C."/>
        </authorList>
    </citation>
    <scope>NUCLEOTIDE SEQUENCE [LARGE SCALE GENOMIC DNA]</scope>
    <source>
        <strain evidence="2 3">Pla108</strain>
    </source>
</reference>
<evidence type="ECO:0000313" key="3">
    <source>
        <dbReference type="Proteomes" id="UP000317421"/>
    </source>
</evidence>
<dbReference type="EMBL" id="SJPR01000005">
    <property type="protein sequence ID" value="TWT95241.1"/>
    <property type="molecule type" value="Genomic_DNA"/>
</dbReference>
<dbReference type="Proteomes" id="UP000317421">
    <property type="component" value="Unassembled WGS sequence"/>
</dbReference>
<proteinExistence type="predicted"/>
<keyword evidence="3" id="KW-1185">Reference proteome</keyword>
<organism evidence="2 3">
    <name type="scientific">Botrimarina colliarenosi</name>
    <dbReference type="NCBI Taxonomy" id="2528001"/>
    <lineage>
        <taxon>Bacteria</taxon>
        <taxon>Pseudomonadati</taxon>
        <taxon>Planctomycetota</taxon>
        <taxon>Planctomycetia</taxon>
        <taxon>Pirellulales</taxon>
        <taxon>Lacipirellulaceae</taxon>
        <taxon>Botrimarina</taxon>
    </lineage>
</organism>
<dbReference type="RefSeq" id="WP_146446098.1">
    <property type="nucleotide sequence ID" value="NZ_SJPR01000005.1"/>
</dbReference>
<gene>
    <name evidence="2" type="ORF">Pla108_33840</name>
</gene>
<dbReference type="AlphaFoldDB" id="A0A5C6A888"/>
<protein>
    <submittedName>
        <fullName evidence="2">Uncharacterized protein</fullName>
    </submittedName>
</protein>
<keyword evidence="1" id="KW-0732">Signal</keyword>
<evidence type="ECO:0000256" key="1">
    <source>
        <dbReference type="SAM" id="SignalP"/>
    </source>
</evidence>
<name>A0A5C6A888_9BACT</name>
<accession>A0A5C6A888</accession>
<comment type="caution">
    <text evidence="2">The sequence shown here is derived from an EMBL/GenBank/DDBJ whole genome shotgun (WGS) entry which is preliminary data.</text>
</comment>
<feature type="signal peptide" evidence="1">
    <location>
        <begin position="1"/>
        <end position="33"/>
    </location>
</feature>
<sequence length="130" mass="13520" precursor="true">MNRRLATIPGAACPGAACFAVGLALLTLAGAVAAEPSPPGLAQSVADLRDEVRALRDSVAELRQGIEAQRKGRGDLQPVTMQIVSADERAIGSSWNRFRTAAPESLQPAFLTTTVSPSTRGDSRTGTTGF</sequence>